<protein>
    <submittedName>
        <fullName evidence="2">Cation transporter</fullName>
    </submittedName>
</protein>
<feature type="region of interest" description="Disordered" evidence="1">
    <location>
        <begin position="81"/>
        <end position="101"/>
    </location>
</feature>
<reference evidence="2 3" key="1">
    <citation type="journal article" date="2020" name="Insects">
        <title>Bacteria Belonging to Pseudomonas typographi sp. nov. from the Bark Beetle Ips typographus Have Genomic Potential to Aid in the Host Ecology.</title>
        <authorList>
            <person name="Peral-Aranega E."/>
            <person name="Saati-Santamaria Z."/>
            <person name="Kolarik M."/>
            <person name="Rivas R."/>
            <person name="Garcia-Fraile P."/>
        </authorList>
    </citation>
    <scope>NUCLEOTIDE SEQUENCE [LARGE SCALE GENOMIC DNA]</scope>
    <source>
        <strain evidence="2 3">CA3A</strain>
    </source>
</reference>
<dbReference type="EMBL" id="JAAOCA010000029">
    <property type="protein sequence ID" value="MBD1601090.1"/>
    <property type="molecule type" value="Genomic_DNA"/>
</dbReference>
<keyword evidence="3" id="KW-1185">Reference proteome</keyword>
<name>A0ABR7Z6C7_9PSED</name>
<accession>A0ABR7Z6C7</accession>
<organism evidence="2 3">
    <name type="scientific">Pseudomonas typographi</name>
    <dbReference type="NCBI Taxonomy" id="2715964"/>
    <lineage>
        <taxon>Bacteria</taxon>
        <taxon>Pseudomonadati</taxon>
        <taxon>Pseudomonadota</taxon>
        <taxon>Gammaproteobacteria</taxon>
        <taxon>Pseudomonadales</taxon>
        <taxon>Pseudomonadaceae</taxon>
        <taxon>Pseudomonas</taxon>
    </lineage>
</organism>
<dbReference type="InterPro" id="IPR045508">
    <property type="entry name" value="DUF6482"/>
</dbReference>
<dbReference type="RefSeq" id="WP_190424008.1">
    <property type="nucleotide sequence ID" value="NZ_JAAOCA010000029.1"/>
</dbReference>
<gene>
    <name evidence="2" type="ORF">HAQ05_20630</name>
</gene>
<evidence type="ECO:0000313" key="2">
    <source>
        <dbReference type="EMBL" id="MBD1601090.1"/>
    </source>
</evidence>
<evidence type="ECO:0000256" key="1">
    <source>
        <dbReference type="SAM" id="MobiDB-lite"/>
    </source>
</evidence>
<dbReference type="Pfam" id="PF20090">
    <property type="entry name" value="DUF6482"/>
    <property type="match status" value="1"/>
</dbReference>
<proteinExistence type="predicted"/>
<comment type="caution">
    <text evidence="2">The sequence shown here is derived from an EMBL/GenBank/DDBJ whole genome shotgun (WGS) entry which is preliminary data.</text>
</comment>
<dbReference type="Proteomes" id="UP000805841">
    <property type="component" value="Unassembled WGS sequence"/>
</dbReference>
<sequence>MDLKALAARIKAGEVAALELTSVEGGSYVLHAQLGSQLEPVLNAQRQPLHVASVEEARKVLFDVPEVPFFLVQRAAHDEMVGQDDTHTGAAREPIKLRSSL</sequence>
<evidence type="ECO:0000313" key="3">
    <source>
        <dbReference type="Proteomes" id="UP000805841"/>
    </source>
</evidence>